<evidence type="ECO:0000259" key="2">
    <source>
        <dbReference type="Pfam" id="PF14397"/>
    </source>
</evidence>
<keyword evidence="4" id="KW-1185">Reference proteome</keyword>
<organism evidence="3 4">
    <name type="scientific">Erythrobacter mangrovi</name>
    <dbReference type="NCBI Taxonomy" id="2739433"/>
    <lineage>
        <taxon>Bacteria</taxon>
        <taxon>Pseudomonadati</taxon>
        <taxon>Pseudomonadota</taxon>
        <taxon>Alphaproteobacteria</taxon>
        <taxon>Sphingomonadales</taxon>
        <taxon>Erythrobacteraceae</taxon>
        <taxon>Erythrobacter/Porphyrobacter group</taxon>
        <taxon>Erythrobacter</taxon>
    </lineage>
</organism>
<dbReference type="SUPFAM" id="SSF56059">
    <property type="entry name" value="Glutathione synthetase ATP-binding domain-like"/>
    <property type="match status" value="1"/>
</dbReference>
<dbReference type="AlphaFoldDB" id="A0A7D4CN06"/>
<sequence>MRRVYDRLRLNFFLYPGIIRFRAADFLHPYYEWRKEQLGPARIMLNALIFAWFWIWIPLRARSAAKVWEKDASWRKHIIPLARRWMTDPFEFAIFDIGCENDLRVIKRRMEQVPVIRTMESYGSDHREDLLDKEQFQRACENAGLRVPYLYAEIIEGRVHLRRSLPLEATVLVKPTRGSGGRGIAVYPAKQFAQNCPLPSDLREGHWLVQKHCTAHPTIVDLALDALPTLRITTILDERSIPEVVSTTLRYPARRGVAVDNGHAGGLIAPVSMEAGILGEGLSGWKPGRYPVHPETGGVIIGRQLPDWRAALDLARDAHAKLFPEQVIVGWDIGVARDGPVLIEANQRPAVRLTQRAAGGGIGTMRYGELLSWHLDRAVRMHPDRSMRFLSHG</sequence>
<dbReference type="RefSeq" id="WP_173214756.1">
    <property type="nucleotide sequence ID" value="NZ_CP053921.1"/>
</dbReference>
<accession>A0A7D4CN06</accession>
<reference evidence="3 4" key="1">
    <citation type="submission" date="2020-05" db="EMBL/GenBank/DDBJ databases">
        <title>Erythrobacter mangrovi sp. nov., isolated from rhizosphere soil of mangrove plant (Kandelia candel).</title>
        <authorList>
            <person name="Ye Y.H."/>
        </authorList>
    </citation>
    <scope>NUCLEOTIDE SEQUENCE [LARGE SCALE GENOMIC DNA]</scope>
    <source>
        <strain evidence="3 4">EB310</strain>
    </source>
</reference>
<dbReference type="Proteomes" id="UP000504693">
    <property type="component" value="Chromosome"/>
</dbReference>
<evidence type="ECO:0000313" key="4">
    <source>
        <dbReference type="Proteomes" id="UP000504693"/>
    </source>
</evidence>
<keyword evidence="1" id="KW-0812">Transmembrane</keyword>
<dbReference type="Pfam" id="PF14397">
    <property type="entry name" value="ATPgrasp_ST"/>
    <property type="match status" value="1"/>
</dbReference>
<feature type="domain" description="Alpha-L-glutamate ligase-related protein ATP-grasp" evidence="2">
    <location>
        <begin position="130"/>
        <end position="362"/>
    </location>
</feature>
<feature type="transmembrane region" description="Helical" evidence="1">
    <location>
        <begin position="43"/>
        <end position="61"/>
    </location>
</feature>
<evidence type="ECO:0000256" key="1">
    <source>
        <dbReference type="SAM" id="Phobius"/>
    </source>
</evidence>
<evidence type="ECO:0000313" key="3">
    <source>
        <dbReference type="EMBL" id="QKG71688.1"/>
    </source>
</evidence>
<proteinExistence type="predicted"/>
<keyword evidence="1" id="KW-1133">Transmembrane helix</keyword>
<dbReference type="InterPro" id="IPR039523">
    <property type="entry name" value="RimK-rel_E_lig_ATP-grasp"/>
</dbReference>
<name>A0A7D4CN06_9SPHN</name>
<gene>
    <name evidence="3" type="ORF">HQR01_10100</name>
</gene>
<dbReference type="KEGG" id="emv:HQR01_10100"/>
<keyword evidence="1" id="KW-0472">Membrane</keyword>
<protein>
    <recommendedName>
        <fullName evidence="2">Alpha-L-glutamate ligase-related protein ATP-grasp domain-containing protein</fullName>
    </recommendedName>
</protein>
<dbReference type="EMBL" id="CP053921">
    <property type="protein sequence ID" value="QKG71688.1"/>
    <property type="molecule type" value="Genomic_DNA"/>
</dbReference>